<feature type="transmembrane region" description="Helical" evidence="6">
    <location>
        <begin position="250"/>
        <end position="275"/>
    </location>
</feature>
<evidence type="ECO:0000256" key="1">
    <source>
        <dbReference type="ARBA" id="ARBA00004651"/>
    </source>
</evidence>
<evidence type="ECO:0000256" key="2">
    <source>
        <dbReference type="ARBA" id="ARBA00022475"/>
    </source>
</evidence>
<evidence type="ECO:0000256" key="4">
    <source>
        <dbReference type="ARBA" id="ARBA00022989"/>
    </source>
</evidence>
<keyword evidence="3 6" id="KW-0812">Transmembrane</keyword>
<feature type="transmembrane region" description="Helical" evidence="6">
    <location>
        <begin position="72"/>
        <end position="90"/>
    </location>
</feature>
<dbReference type="Pfam" id="PF02653">
    <property type="entry name" value="BPD_transp_2"/>
    <property type="match status" value="1"/>
</dbReference>
<evidence type="ECO:0000256" key="6">
    <source>
        <dbReference type="SAM" id="Phobius"/>
    </source>
</evidence>
<protein>
    <recommendedName>
        <fullName evidence="9">ABC transporter permease</fullName>
    </recommendedName>
</protein>
<feature type="transmembrane region" description="Helical" evidence="6">
    <location>
        <begin position="12"/>
        <end position="35"/>
    </location>
</feature>
<proteinExistence type="predicted"/>
<reference evidence="7" key="2">
    <citation type="journal article" date="2021" name="PeerJ">
        <title>Extensive microbial diversity within the chicken gut microbiome revealed by metagenomics and culture.</title>
        <authorList>
            <person name="Gilroy R."/>
            <person name="Ravi A."/>
            <person name="Getino M."/>
            <person name="Pursley I."/>
            <person name="Horton D.L."/>
            <person name="Alikhan N.F."/>
            <person name="Baker D."/>
            <person name="Gharbi K."/>
            <person name="Hall N."/>
            <person name="Watson M."/>
            <person name="Adriaenssens E.M."/>
            <person name="Foster-Nyarko E."/>
            <person name="Jarju S."/>
            <person name="Secka A."/>
            <person name="Antonio M."/>
            <person name="Oren A."/>
            <person name="Chaudhuri R.R."/>
            <person name="La Ragione R."/>
            <person name="Hildebrand F."/>
            <person name="Pallen M.J."/>
        </authorList>
    </citation>
    <scope>NUCLEOTIDE SEQUENCE</scope>
    <source>
        <strain evidence="7">11687</strain>
    </source>
</reference>
<feature type="transmembrane region" description="Helical" evidence="6">
    <location>
        <begin position="125"/>
        <end position="144"/>
    </location>
</feature>
<dbReference type="GO" id="GO:0005886">
    <property type="term" value="C:plasma membrane"/>
    <property type="evidence" value="ECO:0007669"/>
    <property type="project" value="UniProtKB-SubCell"/>
</dbReference>
<evidence type="ECO:0000256" key="3">
    <source>
        <dbReference type="ARBA" id="ARBA00022692"/>
    </source>
</evidence>
<name>A0A9D1SH20_9FIRM</name>
<dbReference type="GO" id="GO:0022857">
    <property type="term" value="F:transmembrane transporter activity"/>
    <property type="evidence" value="ECO:0007669"/>
    <property type="project" value="InterPro"/>
</dbReference>
<accession>A0A9D1SH20</accession>
<evidence type="ECO:0000313" key="8">
    <source>
        <dbReference type="Proteomes" id="UP000824081"/>
    </source>
</evidence>
<dbReference type="Proteomes" id="UP000824081">
    <property type="component" value="Unassembled WGS sequence"/>
</dbReference>
<dbReference type="PANTHER" id="PTHR32196">
    <property type="entry name" value="ABC TRANSPORTER PERMEASE PROTEIN YPHD-RELATED-RELATED"/>
    <property type="match status" value="1"/>
</dbReference>
<reference evidence="7" key="1">
    <citation type="submission" date="2020-10" db="EMBL/GenBank/DDBJ databases">
        <authorList>
            <person name="Gilroy R."/>
        </authorList>
    </citation>
    <scope>NUCLEOTIDE SEQUENCE</scope>
    <source>
        <strain evidence="7">11687</strain>
    </source>
</reference>
<evidence type="ECO:0008006" key="9">
    <source>
        <dbReference type="Google" id="ProtNLM"/>
    </source>
</evidence>
<keyword evidence="4 6" id="KW-1133">Transmembrane helix</keyword>
<sequence>MRTKIVNVLKKTGLTLAFPALIFVVMLIITAANGIDYYVSANMVRQVVTDASLTTIIALAIYLQFKNGRFDFSGGATMILSAIIAGNITLQAGGNPILFLVLCVVFGVVLSMITATAYIVSKVPVIICTIAVTLIYESLTYVLFDAEGLSVISRTEMVMFAKVPFIFIPLLIALGLFVFFTYFTAEGRRAKLLSGNQKVAVNIGIKENKNVLITYIVCGVILGLGALVYGSQQIIKPQSNLSTSSILFSYIVPVFIGMFIGTASIDAVGVVVAALGMEFLN</sequence>
<feature type="transmembrane region" description="Helical" evidence="6">
    <location>
        <begin position="164"/>
        <end position="185"/>
    </location>
</feature>
<keyword evidence="5 6" id="KW-0472">Membrane</keyword>
<dbReference type="EMBL" id="DVMZ01000120">
    <property type="protein sequence ID" value="HIU59348.1"/>
    <property type="molecule type" value="Genomic_DNA"/>
</dbReference>
<comment type="caution">
    <text evidence="7">The sequence shown here is derived from an EMBL/GenBank/DDBJ whole genome shotgun (WGS) entry which is preliminary data.</text>
</comment>
<dbReference type="AlphaFoldDB" id="A0A9D1SH20"/>
<comment type="subcellular location">
    <subcellularLocation>
        <location evidence="1">Cell membrane</location>
        <topology evidence="1">Multi-pass membrane protein</topology>
    </subcellularLocation>
</comment>
<keyword evidence="2" id="KW-1003">Cell membrane</keyword>
<feature type="transmembrane region" description="Helical" evidence="6">
    <location>
        <begin position="47"/>
        <end position="65"/>
    </location>
</feature>
<evidence type="ECO:0000313" key="7">
    <source>
        <dbReference type="EMBL" id="HIU59348.1"/>
    </source>
</evidence>
<evidence type="ECO:0000256" key="5">
    <source>
        <dbReference type="ARBA" id="ARBA00023136"/>
    </source>
</evidence>
<gene>
    <name evidence="7" type="ORF">IAC57_04520</name>
</gene>
<feature type="transmembrane region" description="Helical" evidence="6">
    <location>
        <begin position="212"/>
        <end position="230"/>
    </location>
</feature>
<feature type="transmembrane region" description="Helical" evidence="6">
    <location>
        <begin position="96"/>
        <end position="118"/>
    </location>
</feature>
<organism evidence="7 8">
    <name type="scientific">Candidatus Scatosoma pullistercoris</name>
    <dbReference type="NCBI Taxonomy" id="2840934"/>
    <lineage>
        <taxon>Bacteria</taxon>
        <taxon>Bacillati</taxon>
        <taxon>Bacillota</taxon>
        <taxon>Clostridia</taxon>
        <taxon>Candidatus Scatosoma</taxon>
    </lineage>
</organism>
<dbReference type="InterPro" id="IPR001851">
    <property type="entry name" value="ABC_transp_permease"/>
</dbReference>